<keyword evidence="5" id="KW-0552">Olfaction</keyword>
<name>A0A9P0A3R0_BEMTA</name>
<protein>
    <submittedName>
        <fullName evidence="11">Uncharacterized protein</fullName>
    </submittedName>
</protein>
<evidence type="ECO:0000256" key="7">
    <source>
        <dbReference type="ARBA" id="ARBA00023136"/>
    </source>
</evidence>
<evidence type="ECO:0000256" key="9">
    <source>
        <dbReference type="ARBA" id="ARBA00023224"/>
    </source>
</evidence>
<gene>
    <name evidence="11" type="ORF">BEMITA_LOCUS2779</name>
</gene>
<reference evidence="11" key="1">
    <citation type="submission" date="2021-12" db="EMBL/GenBank/DDBJ databases">
        <authorList>
            <person name="King R."/>
        </authorList>
    </citation>
    <scope>NUCLEOTIDE SEQUENCE</scope>
</reference>
<dbReference type="Pfam" id="PF02949">
    <property type="entry name" value="7tm_6"/>
    <property type="match status" value="1"/>
</dbReference>
<feature type="transmembrane region" description="Helical" evidence="10">
    <location>
        <begin position="51"/>
        <end position="76"/>
    </location>
</feature>
<dbReference type="GO" id="GO:0004984">
    <property type="term" value="F:olfactory receptor activity"/>
    <property type="evidence" value="ECO:0007669"/>
    <property type="project" value="InterPro"/>
</dbReference>
<organism evidence="11 12">
    <name type="scientific">Bemisia tabaci</name>
    <name type="common">Sweetpotato whitefly</name>
    <name type="synonym">Aleurodes tabaci</name>
    <dbReference type="NCBI Taxonomy" id="7038"/>
    <lineage>
        <taxon>Eukaryota</taxon>
        <taxon>Metazoa</taxon>
        <taxon>Ecdysozoa</taxon>
        <taxon>Arthropoda</taxon>
        <taxon>Hexapoda</taxon>
        <taxon>Insecta</taxon>
        <taxon>Pterygota</taxon>
        <taxon>Neoptera</taxon>
        <taxon>Paraneoptera</taxon>
        <taxon>Hemiptera</taxon>
        <taxon>Sternorrhyncha</taxon>
        <taxon>Aleyrodoidea</taxon>
        <taxon>Aleyrodidae</taxon>
        <taxon>Aleyrodinae</taxon>
        <taxon>Bemisia</taxon>
    </lineage>
</organism>
<dbReference type="Proteomes" id="UP001152759">
    <property type="component" value="Chromosome 10"/>
</dbReference>
<evidence type="ECO:0000256" key="3">
    <source>
        <dbReference type="ARBA" id="ARBA00022606"/>
    </source>
</evidence>
<keyword evidence="7 10" id="KW-0472">Membrane</keyword>
<keyword evidence="4 10" id="KW-0812">Transmembrane</keyword>
<sequence>MWNSSLFVYITLIGWYVNPIYEYWSMYPDVDYSQLHLFYGDQDFSLERSRYFWYLHGVSLISVAVWTMVMLLHYALPIRAFMLIETQVHVLIGSLRATATSLDRHAMSHRVQFIRPATPRKKNRHVRLRNSKRTASRETFPLRIEEASKNAHPKHFLGFLEDHQNTGKLALRYCIFHHQKILRLLRQLKYLLAPVLFLKVLSSMVTFTHVMVIIASGGTHMPKLLLYPTFVIFFVNLVFTILYLSRLMDACRGVSDAAFELVQYRHIPRKDLFIIISRSLKEETFSCYLTSALSFKDLYRLLDFSWNYFIIAEAMARKRPENSS</sequence>
<dbReference type="InterPro" id="IPR004117">
    <property type="entry name" value="7tm6_olfct_rcpt"/>
</dbReference>
<dbReference type="GO" id="GO:0005886">
    <property type="term" value="C:plasma membrane"/>
    <property type="evidence" value="ECO:0007669"/>
    <property type="project" value="UniProtKB-SubCell"/>
</dbReference>
<evidence type="ECO:0000256" key="8">
    <source>
        <dbReference type="ARBA" id="ARBA00023170"/>
    </source>
</evidence>
<proteinExistence type="predicted"/>
<evidence type="ECO:0000256" key="4">
    <source>
        <dbReference type="ARBA" id="ARBA00022692"/>
    </source>
</evidence>
<dbReference type="GO" id="GO:0005549">
    <property type="term" value="F:odorant binding"/>
    <property type="evidence" value="ECO:0007669"/>
    <property type="project" value="InterPro"/>
</dbReference>
<evidence type="ECO:0000256" key="2">
    <source>
        <dbReference type="ARBA" id="ARBA00022475"/>
    </source>
</evidence>
<evidence type="ECO:0000256" key="6">
    <source>
        <dbReference type="ARBA" id="ARBA00022989"/>
    </source>
</evidence>
<keyword evidence="12" id="KW-1185">Reference proteome</keyword>
<dbReference type="PANTHER" id="PTHR21137:SF35">
    <property type="entry name" value="ODORANT RECEPTOR 19A-RELATED"/>
    <property type="match status" value="1"/>
</dbReference>
<feature type="transmembrane region" description="Helical" evidence="10">
    <location>
        <begin position="190"/>
        <end position="218"/>
    </location>
</feature>
<dbReference type="EMBL" id="OU963871">
    <property type="protein sequence ID" value="CAH0383319.1"/>
    <property type="molecule type" value="Genomic_DNA"/>
</dbReference>
<feature type="transmembrane region" description="Helical" evidence="10">
    <location>
        <begin position="224"/>
        <end position="244"/>
    </location>
</feature>
<dbReference type="AlphaFoldDB" id="A0A9P0A3R0"/>
<dbReference type="PANTHER" id="PTHR21137">
    <property type="entry name" value="ODORANT RECEPTOR"/>
    <property type="match status" value="1"/>
</dbReference>
<evidence type="ECO:0000313" key="12">
    <source>
        <dbReference type="Proteomes" id="UP001152759"/>
    </source>
</evidence>
<keyword evidence="2" id="KW-1003">Cell membrane</keyword>
<evidence type="ECO:0000256" key="5">
    <source>
        <dbReference type="ARBA" id="ARBA00022725"/>
    </source>
</evidence>
<comment type="subcellular location">
    <subcellularLocation>
        <location evidence="1">Cell membrane</location>
        <topology evidence="1">Multi-pass membrane protein</topology>
    </subcellularLocation>
</comment>
<dbReference type="GO" id="GO:0007165">
    <property type="term" value="P:signal transduction"/>
    <property type="evidence" value="ECO:0007669"/>
    <property type="project" value="UniProtKB-KW"/>
</dbReference>
<accession>A0A9P0A3R0</accession>
<keyword evidence="6 10" id="KW-1133">Transmembrane helix</keyword>
<keyword evidence="3" id="KW-0716">Sensory transduction</keyword>
<evidence type="ECO:0000256" key="1">
    <source>
        <dbReference type="ARBA" id="ARBA00004651"/>
    </source>
</evidence>
<keyword evidence="9" id="KW-0807">Transducer</keyword>
<keyword evidence="8" id="KW-0675">Receptor</keyword>
<evidence type="ECO:0000313" key="11">
    <source>
        <dbReference type="EMBL" id="CAH0383319.1"/>
    </source>
</evidence>
<feature type="transmembrane region" description="Helical" evidence="10">
    <location>
        <begin position="7"/>
        <end position="24"/>
    </location>
</feature>
<evidence type="ECO:0000256" key="10">
    <source>
        <dbReference type="SAM" id="Phobius"/>
    </source>
</evidence>